<keyword evidence="2" id="KW-0067">ATP-binding</keyword>
<organism evidence="2 3">
    <name type="scientific">Bacillus cereus (strain AH820)</name>
    <dbReference type="NCBI Taxonomy" id="405535"/>
    <lineage>
        <taxon>Bacteria</taxon>
        <taxon>Bacillati</taxon>
        <taxon>Bacillota</taxon>
        <taxon>Bacilli</taxon>
        <taxon>Bacillales</taxon>
        <taxon>Bacillaceae</taxon>
        <taxon>Bacillus</taxon>
        <taxon>Bacillus cereus group</taxon>
    </lineage>
</organism>
<evidence type="ECO:0000313" key="2">
    <source>
        <dbReference type="EMBL" id="ACK88606.1"/>
    </source>
</evidence>
<keyword evidence="2" id="KW-0547">Nucleotide-binding</keyword>
<dbReference type="Pfam" id="PF01844">
    <property type="entry name" value="HNH"/>
    <property type="match status" value="1"/>
</dbReference>
<dbReference type="CDD" id="cd00085">
    <property type="entry name" value="HNHc"/>
    <property type="match status" value="1"/>
</dbReference>
<keyword evidence="2" id="KW-0347">Helicase</keyword>
<dbReference type="InterPro" id="IPR002711">
    <property type="entry name" value="HNH"/>
</dbReference>
<dbReference type="RefSeq" id="WP_000381209.1">
    <property type="nucleotide sequence ID" value="NC_011773.1"/>
</dbReference>
<dbReference type="AlphaFoldDB" id="B7JSJ9"/>
<accession>B7JSJ9</accession>
<dbReference type="GO" id="GO:0004519">
    <property type="term" value="F:endonuclease activity"/>
    <property type="evidence" value="ECO:0007669"/>
    <property type="project" value="InterPro"/>
</dbReference>
<evidence type="ECO:0000259" key="1">
    <source>
        <dbReference type="SMART" id="SM00507"/>
    </source>
</evidence>
<protein>
    <submittedName>
        <fullName evidence="2">DNA helicase, putative</fullName>
    </submittedName>
</protein>
<proteinExistence type="predicted"/>
<dbReference type="InterPro" id="IPR003615">
    <property type="entry name" value="HNH_nuc"/>
</dbReference>
<dbReference type="HOGENOM" id="CLU_1007089_0_0_9"/>
<reference evidence="2 3" key="1">
    <citation type="submission" date="2008-10" db="EMBL/GenBank/DDBJ databases">
        <title>Genome sequence of Bacillus cereus AH820.</title>
        <authorList>
            <person name="Dodson R.J."/>
            <person name="Durkin A.S."/>
            <person name="Rosovitz M.J."/>
            <person name="Rasko D.A."/>
            <person name="Hoffmaster A."/>
            <person name="Ravel J."/>
            <person name="Sutton G."/>
        </authorList>
    </citation>
    <scope>NUCLEOTIDE SEQUENCE [LARGE SCALE GENOMIC DNA]</scope>
    <source>
        <strain evidence="2 3">AH820</strain>
    </source>
</reference>
<dbReference type="KEGG" id="bcu:BCAH820_1016"/>
<keyword evidence="2" id="KW-0378">Hydrolase</keyword>
<feature type="domain" description="HNH nuclease" evidence="1">
    <location>
        <begin position="185"/>
        <end position="244"/>
    </location>
</feature>
<evidence type="ECO:0000313" key="3">
    <source>
        <dbReference type="Proteomes" id="UP000001363"/>
    </source>
</evidence>
<dbReference type="EMBL" id="CP001283">
    <property type="protein sequence ID" value="ACK88606.1"/>
    <property type="molecule type" value="Genomic_DNA"/>
</dbReference>
<dbReference type="GO" id="GO:0003676">
    <property type="term" value="F:nucleic acid binding"/>
    <property type="evidence" value="ECO:0007669"/>
    <property type="project" value="InterPro"/>
</dbReference>
<dbReference type="Gene3D" id="1.10.30.50">
    <property type="match status" value="1"/>
</dbReference>
<gene>
    <name evidence="2" type="ordered locus">BCAH820_1016</name>
</gene>
<dbReference type="GO" id="GO:0008270">
    <property type="term" value="F:zinc ion binding"/>
    <property type="evidence" value="ECO:0007669"/>
    <property type="project" value="InterPro"/>
</dbReference>
<name>B7JSJ9_BACC0</name>
<sequence length="278" mass="32338">MDTRRGLSDINALEMLGGYKKSETINRIQLFYLVNHEKVVVKYSKISSDGKKYWFGITPNAIKVYKSERISHITFILGYEGIVKLPIEILYKYIQEANVTKNKDGGIKRYHINISFSSDLLLYNSIDSFVLNDYYIYDEEIVEDELGEKKRDIILEEAKNFIDYKEHYVKIDDKAKRRKESSAQKKRIAILEDHTCQVCGFKEEYIKANNKKGWIIEVDHIIEKSKGGGETFDNLWVLCPNCHAKKTRGIIEIDSLKKVVKEKGESIRIRDNHLGWGT</sequence>
<dbReference type="SMART" id="SM00507">
    <property type="entry name" value="HNHc"/>
    <property type="match status" value="1"/>
</dbReference>
<dbReference type="GO" id="GO:0004386">
    <property type="term" value="F:helicase activity"/>
    <property type="evidence" value="ECO:0007669"/>
    <property type="project" value="UniProtKB-KW"/>
</dbReference>
<dbReference type="Proteomes" id="UP000001363">
    <property type="component" value="Chromosome"/>
</dbReference>